<evidence type="ECO:0000313" key="2">
    <source>
        <dbReference type="Proteomes" id="UP000238270"/>
    </source>
</evidence>
<dbReference type="Proteomes" id="UP000238270">
    <property type="component" value="Unassembled WGS sequence"/>
</dbReference>
<gene>
    <name evidence="1" type="ORF">XaplCFBP3122_08995</name>
</gene>
<protein>
    <submittedName>
        <fullName evidence="1">Uncharacterized protein</fullName>
    </submittedName>
</protein>
<dbReference type="EMBL" id="MIGV01000008">
    <property type="protein sequence ID" value="PPT76467.1"/>
    <property type="molecule type" value="Genomic_DNA"/>
</dbReference>
<comment type="caution">
    <text evidence="1">The sequence shown here is derived from an EMBL/GenBank/DDBJ whole genome shotgun (WGS) entry which is preliminary data.</text>
</comment>
<dbReference type="AlphaFoldDB" id="A0A2S6Z5K0"/>
<name>A0A2S6Z5K0_9XANT</name>
<evidence type="ECO:0000313" key="1">
    <source>
        <dbReference type="EMBL" id="PPT76467.1"/>
    </source>
</evidence>
<organism evidence="1 2">
    <name type="scientific">Xanthomonas arboricola pv. populi</name>
    <dbReference type="NCBI Taxonomy" id="487823"/>
    <lineage>
        <taxon>Bacteria</taxon>
        <taxon>Pseudomonadati</taxon>
        <taxon>Pseudomonadota</taxon>
        <taxon>Gammaproteobacteria</taxon>
        <taxon>Lysobacterales</taxon>
        <taxon>Lysobacteraceae</taxon>
        <taxon>Xanthomonas</taxon>
    </lineage>
</organism>
<sequence length="312" mass="35536">MGIKMSAAFDQNNKRWEASNYQKGLGAEPLRCEYCKIPVTHNPPHTREMHDKSVFVQGYFRLLPKGIHTSPCPYGVDEEIKNLAMTSEGLVESLLNNRFRMRLVMIKEAIEALSSSDSNRPKVQGIARNKSFISRPNQLPAHINSARRVLKLRSLCASDQDIEQHLELVFEGNVKISWSQFYYETERHLDAFNAITRNTIQHPLAIHGQVSTVRLAINGDPSKNVINLRMNRYKADPNDDTHGVGLEVSIWVPDQNWLRSIKEDDRIIAFGVWKSKTAEPRPATKEGRFKNFTMLKLYLNIALAAQIIESPA</sequence>
<accession>A0A2S6Z5K0</accession>
<proteinExistence type="predicted"/>
<reference evidence="1 2" key="1">
    <citation type="submission" date="2016-08" db="EMBL/GenBank/DDBJ databases">
        <title>Evolution of the type three secretion system and type three effector repertoires in Xanthomonas.</title>
        <authorList>
            <person name="Merda D."/>
            <person name="Briand M."/>
            <person name="Bosis E."/>
            <person name="Rousseau C."/>
            <person name="Portier P."/>
            <person name="Jacques M.-A."/>
            <person name="Fischer-Le Saux M."/>
        </authorList>
    </citation>
    <scope>NUCLEOTIDE SEQUENCE [LARGE SCALE GENOMIC DNA]</scope>
    <source>
        <strain evidence="1 2">CFBP 3122</strain>
    </source>
</reference>
<dbReference type="RefSeq" id="WP_104597787.1">
    <property type="nucleotide sequence ID" value="NZ_MIGV01000008.1"/>
</dbReference>